<comment type="similarity">
    <text evidence="7">Belongs to the binding-protein-dependent transport system permease family.</text>
</comment>
<dbReference type="InterPro" id="IPR000515">
    <property type="entry name" value="MetI-like"/>
</dbReference>
<sequence>MREKREKAVAYIILVILAIVFALPLAWIIFASLDKNASLAASLPNMTLGNYRSILMKSTNLRSFANGLLIALGTSILVVVFSGLASYALSRYEMKHKKLFMLTILFMNSLPVTTIMVPVFKIFVTVGLYNKLFGIVLFMTASSMPYAIWMMKNFMDSVPVSLEEAAWIDGCSRFQGIFKVILPLMLPGVCTVGIYTFSGCWGNFFVPFILLSASEKYPASVMLYQFFSQHSVAYGELAAYSVIYTLPSIILYVITQKWMSKGFSLSGADKG</sequence>
<dbReference type="RefSeq" id="WP_118508572.1">
    <property type="nucleotide sequence ID" value="NZ_WMBC01000002.1"/>
</dbReference>
<evidence type="ECO:0000256" key="6">
    <source>
        <dbReference type="ARBA" id="ARBA00023136"/>
    </source>
</evidence>
<evidence type="ECO:0000256" key="1">
    <source>
        <dbReference type="ARBA" id="ARBA00004651"/>
    </source>
</evidence>
<evidence type="ECO:0000259" key="8">
    <source>
        <dbReference type="PROSITE" id="PS50928"/>
    </source>
</evidence>
<accession>A0A844GJ40</accession>
<dbReference type="EMBL" id="WMBC01000002">
    <property type="protein sequence ID" value="MTD60297.1"/>
    <property type="molecule type" value="Genomic_DNA"/>
</dbReference>
<dbReference type="InterPro" id="IPR035906">
    <property type="entry name" value="MetI-like_sf"/>
</dbReference>
<evidence type="ECO:0000313" key="10">
    <source>
        <dbReference type="Proteomes" id="UP000437824"/>
    </source>
</evidence>
<feature type="transmembrane region" description="Helical" evidence="7">
    <location>
        <begin position="132"/>
        <end position="149"/>
    </location>
</feature>
<feature type="transmembrane region" description="Helical" evidence="7">
    <location>
        <begin position="233"/>
        <end position="254"/>
    </location>
</feature>
<dbReference type="AlphaFoldDB" id="A0A844GJ40"/>
<evidence type="ECO:0000256" key="4">
    <source>
        <dbReference type="ARBA" id="ARBA00022692"/>
    </source>
</evidence>
<dbReference type="PROSITE" id="PS50928">
    <property type="entry name" value="ABC_TM1"/>
    <property type="match status" value="1"/>
</dbReference>
<keyword evidence="6 7" id="KW-0472">Membrane</keyword>
<feature type="transmembrane region" description="Helical" evidence="7">
    <location>
        <begin position="99"/>
        <end position="120"/>
    </location>
</feature>
<organism evidence="9 10">
    <name type="scientific">Blautia luti DSM 14534 = JCM 17040</name>
    <dbReference type="NCBI Taxonomy" id="649762"/>
    <lineage>
        <taxon>Bacteria</taxon>
        <taxon>Bacillati</taxon>
        <taxon>Bacillota</taxon>
        <taxon>Clostridia</taxon>
        <taxon>Lachnospirales</taxon>
        <taxon>Lachnospiraceae</taxon>
        <taxon>Blautia</taxon>
    </lineage>
</organism>
<feature type="transmembrane region" description="Helical" evidence="7">
    <location>
        <begin position="64"/>
        <end position="87"/>
    </location>
</feature>
<dbReference type="Pfam" id="PF00528">
    <property type="entry name" value="BPD_transp_1"/>
    <property type="match status" value="1"/>
</dbReference>
<comment type="subcellular location">
    <subcellularLocation>
        <location evidence="1 7">Cell membrane</location>
        <topology evidence="1 7">Multi-pass membrane protein</topology>
    </subcellularLocation>
</comment>
<dbReference type="GO" id="GO:0055085">
    <property type="term" value="P:transmembrane transport"/>
    <property type="evidence" value="ECO:0007669"/>
    <property type="project" value="InterPro"/>
</dbReference>
<protein>
    <submittedName>
        <fullName evidence="9">ABC transporter permease subunit</fullName>
    </submittedName>
</protein>
<evidence type="ECO:0000256" key="7">
    <source>
        <dbReference type="RuleBase" id="RU363032"/>
    </source>
</evidence>
<evidence type="ECO:0000256" key="2">
    <source>
        <dbReference type="ARBA" id="ARBA00022448"/>
    </source>
</evidence>
<gene>
    <name evidence="9" type="ORF">GKZ57_03225</name>
</gene>
<dbReference type="Proteomes" id="UP000437824">
    <property type="component" value="Unassembled WGS sequence"/>
</dbReference>
<dbReference type="PANTHER" id="PTHR32243:SF18">
    <property type="entry name" value="INNER MEMBRANE ABC TRANSPORTER PERMEASE PROTEIN YCJP"/>
    <property type="match status" value="1"/>
</dbReference>
<feature type="transmembrane region" description="Helical" evidence="7">
    <location>
        <begin position="9"/>
        <end position="30"/>
    </location>
</feature>
<comment type="caution">
    <text evidence="9">The sequence shown here is derived from an EMBL/GenBank/DDBJ whole genome shotgun (WGS) entry which is preliminary data.</text>
</comment>
<dbReference type="Gene3D" id="1.10.3720.10">
    <property type="entry name" value="MetI-like"/>
    <property type="match status" value="1"/>
</dbReference>
<evidence type="ECO:0000313" key="9">
    <source>
        <dbReference type="EMBL" id="MTD60297.1"/>
    </source>
</evidence>
<dbReference type="PANTHER" id="PTHR32243">
    <property type="entry name" value="MALTOSE TRANSPORT SYSTEM PERMEASE-RELATED"/>
    <property type="match status" value="1"/>
</dbReference>
<feature type="transmembrane region" description="Helical" evidence="7">
    <location>
        <begin position="180"/>
        <end position="213"/>
    </location>
</feature>
<feature type="domain" description="ABC transmembrane type-1" evidence="8">
    <location>
        <begin position="64"/>
        <end position="255"/>
    </location>
</feature>
<dbReference type="GO" id="GO:0005886">
    <property type="term" value="C:plasma membrane"/>
    <property type="evidence" value="ECO:0007669"/>
    <property type="project" value="UniProtKB-SubCell"/>
</dbReference>
<reference evidence="9 10" key="1">
    <citation type="submission" date="2019-11" db="EMBL/GenBank/DDBJ databases">
        <title>Draft genome sequence of Blautia luti DSM 14534T, isolated from human stool.</title>
        <authorList>
            <person name="Ortiz R."/>
            <person name="Melis-Arcos F."/>
            <person name="Covarrubias P."/>
            <person name="Cardenas J.P."/>
            <person name="Perez-Donoso J."/>
            <person name="Almonacid D."/>
        </authorList>
    </citation>
    <scope>NUCLEOTIDE SEQUENCE [LARGE SCALE GENOMIC DNA]</scope>
    <source>
        <strain evidence="9 10">DSM 14534</strain>
    </source>
</reference>
<dbReference type="SUPFAM" id="SSF161098">
    <property type="entry name" value="MetI-like"/>
    <property type="match status" value="1"/>
</dbReference>
<keyword evidence="4 7" id="KW-0812">Transmembrane</keyword>
<dbReference type="InterPro" id="IPR050901">
    <property type="entry name" value="BP-dep_ABC_trans_perm"/>
</dbReference>
<proteinExistence type="inferred from homology"/>
<evidence type="ECO:0000256" key="3">
    <source>
        <dbReference type="ARBA" id="ARBA00022475"/>
    </source>
</evidence>
<name>A0A844GJ40_9FIRM</name>
<keyword evidence="3" id="KW-1003">Cell membrane</keyword>
<keyword evidence="2 7" id="KW-0813">Transport</keyword>
<dbReference type="CDD" id="cd06261">
    <property type="entry name" value="TM_PBP2"/>
    <property type="match status" value="1"/>
</dbReference>
<evidence type="ECO:0000256" key="5">
    <source>
        <dbReference type="ARBA" id="ARBA00022989"/>
    </source>
</evidence>
<keyword evidence="5 7" id="KW-1133">Transmembrane helix</keyword>